<dbReference type="PROSITE" id="PS50172">
    <property type="entry name" value="BRCT"/>
    <property type="match status" value="2"/>
</dbReference>
<sequence>MEDESGSVPTLSFDDSNITELLNSHMEEMESLLSLPDSPPRSLKAKKGGSREEKALYEDDNVGTNKLDDFLAGFSKQMDDAMASTSDHDAPRKPKSKEKKKKKKKKEPKLPKEPASPIATKHSHSSPPTSPIAEATDAAVQVALQKQRIHHKKQLSLLLKQRDDKHLLEIQNLLLKFKELEQEQMAQLEVEKMHKEKSHIMEQQCQTLQKQLEEKDKKLQEIHHKILQSQKLQKEMKEKDAKIVSLTQQLQALEIKVAATQVVEQMTGATPSSSALPASPPLVTASSSQPKPKIRSPSSPQTKTPRKIPSTALTAPLPMSPFPTKGSKLHRRSQTLYKSSTNHGPRTFTPRCSSTPSSTKRPSTPSQRRPSTPSQRRSSTPTTPRLKTRSYPSSPSPSPRHKSITTPNHLHKSPPPRLGIVPPPMGGAAAASSTPHRSLPSSVSKKVARSQGGLQRLMSGHKESDGGRRYSRMAHLHNLDFGEMNAVDDVRLMIVNVPVTPRLKKMIKSLKIELLDENIENTSSATHVIAGDKDHSLRRTPKLMICLCVTPFILHLDWLIHSYEQKTILQPAPDYLLLHDTLAENRYRFDMLLTIKEGMDRRMEGGLLAGWSIFFCDGVAGNNAPKPKDLHCIVSAAGGTILTYEDLPLSYDVDKIHVLVITSDPPTKEQNCNVEAVDLAKQGAGMFTTTWLFDCMIHQKLFGIKRGLGSMFLSTLGGGEDGVAATTHGGRKKEKRNIANGVNKVKQQMENTAHDEMEEPAITEERASPPPPPLPTVIHTSDSHSSGKISSGNAYKTPIEIVFPRQTPQKDNVVETPPQVPVLDLKLPYYTKVSVKESAKQPIKAVPDKSTTITVVTEEEKLTFKETASPAMEHANDRKDVAVREDVDVGEKHESVSKVESLVVEEEEKPTVDETIDVEEKDVGMAQNENTSEDQADVVKENPSIDAASDLEEKEGEIAQDAASDVVVEESEAVVEGTSGVVKENPTDNDAGGAVVTQEKEDEESDDFAFNKLAARWKVDKVSKSHIVPSENKKVSVEKKKTVVVPEKEEEFAFSNLASRWKTECQTATPLTPLTVVIPGKKKNGGGVDTSTSVHVSKDESKPEVVVLDDGPKAVDTALEDTPKPDSADAQEGITKEEVDNVSEPVEQQSPAATEDSTTSDIIETEVALPEESDTVDVLDNIDGSISNKSNNISTEQSPKEDMPETADVSATDGAMTDTPEVPVGDGAEEPIVAVLEEESTAVSAVTGNECAALEEISPSAMEHDAAHDFEGTTPEDAPNESSDNIPDESSTNIVNNILTTAGQEGATNDVSDQSDDVSEDKADVVEEEPVIAIEVGDPILDESIIDVADEQSSTALQEETSDIVGGQNDSVPKDKSEVIEEESAVDTKASDSIPDELTTDLVDESSNDAAQDGATDGVVGQSDVVSEGKAEIVEEEPAVPTKEGDSTPNNSITDAIDEQSSAAAQDEDTGNVVGENGPLSGDESNATEKKETDEFAFSNLAARWKVDKVPSSSVKPQTFQNKTKDASVKKVSTDDQDESEQFGFSNLAARWKKDTQSAAPLIPAMALGTQNKKRGFGLGSLSAGWKNDAKSATPLTPATASESEISDKAKVSTPREPTPATEEEAAVPDASEEQEEFGFSNLAERWKKDTQSAKPLTPANTPTLATSIKTKISTPSEPKPVGEKQPAVSDASEEQEEFGFGNLAARWKKEAQSAKPLIPDAAQKAATSEK</sequence>
<evidence type="ECO:0000256" key="1">
    <source>
        <dbReference type="SAM" id="Coils"/>
    </source>
</evidence>
<name>A0A7S4RTQ9_9STRA</name>
<feature type="compositionally biased region" description="Polar residues" evidence="2">
    <location>
        <begin position="1184"/>
        <end position="1197"/>
    </location>
</feature>
<feature type="compositionally biased region" description="Polar residues" evidence="2">
    <location>
        <begin position="1668"/>
        <end position="1677"/>
    </location>
</feature>
<feature type="domain" description="BRCT" evidence="3">
    <location>
        <begin position="603"/>
        <end position="709"/>
    </location>
</feature>
<feature type="domain" description="BRCT" evidence="3">
    <location>
        <begin position="503"/>
        <end position="576"/>
    </location>
</feature>
<feature type="compositionally biased region" description="Acidic residues" evidence="2">
    <location>
        <begin position="1394"/>
        <end position="1407"/>
    </location>
</feature>
<feature type="compositionally biased region" description="Polar residues" evidence="2">
    <location>
        <begin position="434"/>
        <end position="444"/>
    </location>
</feature>
<feature type="compositionally biased region" description="Polar residues" evidence="2">
    <location>
        <begin position="1146"/>
        <end position="1162"/>
    </location>
</feature>
<feature type="coiled-coil region" evidence="1">
    <location>
        <begin position="178"/>
        <end position="256"/>
    </location>
</feature>
<organism evidence="4">
    <name type="scientific">Ditylum brightwellii</name>
    <dbReference type="NCBI Taxonomy" id="49249"/>
    <lineage>
        <taxon>Eukaryota</taxon>
        <taxon>Sar</taxon>
        <taxon>Stramenopiles</taxon>
        <taxon>Ochrophyta</taxon>
        <taxon>Bacillariophyta</taxon>
        <taxon>Mediophyceae</taxon>
        <taxon>Lithodesmiophycidae</taxon>
        <taxon>Lithodesmiales</taxon>
        <taxon>Lithodesmiaceae</taxon>
        <taxon>Ditylum</taxon>
    </lineage>
</organism>
<keyword evidence="1" id="KW-0175">Coiled coil</keyword>
<dbReference type="InterPro" id="IPR036420">
    <property type="entry name" value="BRCT_dom_sf"/>
</dbReference>
<dbReference type="EMBL" id="HBNS01030493">
    <property type="protein sequence ID" value="CAE4624406.1"/>
    <property type="molecule type" value="Transcribed_RNA"/>
</dbReference>
<feature type="compositionally biased region" description="Low complexity" evidence="2">
    <location>
        <begin position="270"/>
        <end position="288"/>
    </location>
</feature>
<feature type="compositionally biased region" description="Polar residues" evidence="2">
    <location>
        <begin position="334"/>
        <end position="344"/>
    </location>
</feature>
<feature type="compositionally biased region" description="Polar residues" evidence="2">
    <location>
        <begin position="1594"/>
        <end position="1604"/>
    </location>
</feature>
<dbReference type="PANTHER" id="PTHR24216:SF65">
    <property type="entry name" value="PAXILLIN-LIKE PROTEIN 1"/>
    <property type="match status" value="1"/>
</dbReference>
<reference evidence="4" key="1">
    <citation type="submission" date="2021-01" db="EMBL/GenBank/DDBJ databases">
        <authorList>
            <person name="Corre E."/>
            <person name="Pelletier E."/>
            <person name="Niang G."/>
            <person name="Scheremetjew M."/>
            <person name="Finn R."/>
            <person name="Kale V."/>
            <person name="Holt S."/>
            <person name="Cochrane G."/>
            <person name="Meng A."/>
            <person name="Brown T."/>
            <person name="Cohen L."/>
        </authorList>
    </citation>
    <scope>NUCLEOTIDE SEQUENCE</scope>
    <source>
        <strain evidence="4">GSO104</strain>
    </source>
</reference>
<feature type="compositionally biased region" description="Pro residues" evidence="2">
    <location>
        <begin position="415"/>
        <end position="425"/>
    </location>
</feature>
<feature type="compositionally biased region" description="Basic residues" evidence="2">
    <location>
        <begin position="399"/>
        <end position="414"/>
    </location>
</feature>
<feature type="compositionally biased region" description="Basic and acidic residues" evidence="2">
    <location>
        <begin position="1523"/>
        <end position="1534"/>
    </location>
</feature>
<feature type="compositionally biased region" description="Basic residues" evidence="2">
    <location>
        <begin position="93"/>
        <end position="107"/>
    </location>
</feature>
<dbReference type="SUPFAM" id="SSF52113">
    <property type="entry name" value="BRCT domain"/>
    <property type="match status" value="2"/>
</dbReference>
<feature type="compositionally biased region" description="Polar residues" evidence="2">
    <location>
        <begin position="1447"/>
        <end position="1464"/>
    </location>
</feature>
<feature type="region of interest" description="Disordered" evidence="2">
    <location>
        <begin position="1254"/>
        <end position="1338"/>
    </location>
</feature>
<feature type="region of interest" description="Disordered" evidence="2">
    <location>
        <begin position="1351"/>
        <end position="1494"/>
    </location>
</feature>
<dbReference type="Gene3D" id="3.40.50.10190">
    <property type="entry name" value="BRCT domain"/>
    <property type="match status" value="1"/>
</dbReference>
<protein>
    <recommendedName>
        <fullName evidence="3">BRCT domain-containing protein</fullName>
    </recommendedName>
</protein>
<dbReference type="InterPro" id="IPR001357">
    <property type="entry name" value="BRCT_dom"/>
</dbReference>
<accession>A0A7S4RTQ9</accession>
<feature type="region of interest" description="Disordered" evidence="2">
    <location>
        <begin position="1571"/>
        <end position="1698"/>
    </location>
</feature>
<evidence type="ECO:0000256" key="2">
    <source>
        <dbReference type="SAM" id="MobiDB-lite"/>
    </source>
</evidence>
<gene>
    <name evidence="4" type="ORF">DBRI00130_LOCUS23940</name>
</gene>
<feature type="compositionally biased region" description="Polar residues" evidence="2">
    <location>
        <begin position="1280"/>
        <end position="1309"/>
    </location>
</feature>
<feature type="region of interest" description="Disordered" evidence="2">
    <location>
        <begin position="1076"/>
        <end position="1231"/>
    </location>
</feature>
<feature type="region of interest" description="Disordered" evidence="2">
    <location>
        <begin position="971"/>
        <end position="1005"/>
    </location>
</feature>
<evidence type="ECO:0000313" key="4">
    <source>
        <dbReference type="EMBL" id="CAE4624406.1"/>
    </source>
</evidence>
<feature type="compositionally biased region" description="Low complexity" evidence="2">
    <location>
        <begin position="345"/>
        <end position="393"/>
    </location>
</feature>
<feature type="region of interest" description="Disordered" evidence="2">
    <location>
        <begin position="270"/>
        <end position="468"/>
    </location>
</feature>
<feature type="compositionally biased region" description="Acidic residues" evidence="2">
    <location>
        <begin position="1622"/>
        <end position="1637"/>
    </location>
</feature>
<feature type="compositionally biased region" description="Low complexity" evidence="2">
    <location>
        <begin position="31"/>
        <end position="42"/>
    </location>
</feature>
<feature type="compositionally biased region" description="Polar residues" evidence="2">
    <location>
        <begin position="1511"/>
        <end position="1522"/>
    </location>
</feature>
<feature type="region of interest" description="Disordered" evidence="2">
    <location>
        <begin position="1508"/>
        <end position="1541"/>
    </location>
</feature>
<proteinExistence type="predicted"/>
<feature type="region of interest" description="Disordered" evidence="2">
    <location>
        <begin position="1710"/>
        <end position="1731"/>
    </location>
</feature>
<feature type="compositionally biased region" description="Low complexity" evidence="2">
    <location>
        <begin position="1656"/>
        <end position="1667"/>
    </location>
</feature>
<feature type="compositionally biased region" description="Basic and acidic residues" evidence="2">
    <location>
        <begin position="1262"/>
        <end position="1271"/>
    </location>
</feature>
<feature type="region of interest" description="Disordered" evidence="2">
    <location>
        <begin position="22"/>
        <end position="132"/>
    </location>
</feature>
<evidence type="ECO:0000259" key="3">
    <source>
        <dbReference type="PROSITE" id="PS50172"/>
    </source>
</evidence>
<dbReference type="PANTHER" id="PTHR24216">
    <property type="entry name" value="PAXILLIN-RELATED"/>
    <property type="match status" value="1"/>
</dbReference>